<dbReference type="PANTHER" id="PTHR24421">
    <property type="entry name" value="NITRATE/NITRITE SENSOR PROTEIN NARX-RELATED"/>
    <property type="match status" value="1"/>
</dbReference>
<dbReference type="SUPFAM" id="SSF55874">
    <property type="entry name" value="ATPase domain of HSP90 chaperone/DNA topoisomerase II/histidine kinase"/>
    <property type="match status" value="1"/>
</dbReference>
<feature type="transmembrane region" description="Helical" evidence="10">
    <location>
        <begin position="12"/>
        <end position="31"/>
    </location>
</feature>
<dbReference type="GO" id="GO:0005524">
    <property type="term" value="F:ATP binding"/>
    <property type="evidence" value="ECO:0007669"/>
    <property type="project" value="UniProtKB-KW"/>
</dbReference>
<dbReference type="GO" id="GO:0016020">
    <property type="term" value="C:membrane"/>
    <property type="evidence" value="ECO:0007669"/>
    <property type="project" value="InterPro"/>
</dbReference>
<keyword evidence="4" id="KW-0808">Transferase</keyword>
<keyword evidence="9" id="KW-0175">Coiled coil</keyword>
<dbReference type="InterPro" id="IPR036890">
    <property type="entry name" value="HATPase_C_sf"/>
</dbReference>
<evidence type="ECO:0000256" key="7">
    <source>
        <dbReference type="ARBA" id="ARBA00022840"/>
    </source>
</evidence>
<dbReference type="Proteomes" id="UP000294545">
    <property type="component" value="Unassembled WGS sequence"/>
</dbReference>
<name>A0A4R1MQF3_9FIRM</name>
<evidence type="ECO:0000256" key="6">
    <source>
        <dbReference type="ARBA" id="ARBA00022777"/>
    </source>
</evidence>
<dbReference type="AlphaFoldDB" id="A0A4R1MQF3"/>
<dbReference type="RefSeq" id="WP_132282618.1">
    <property type="nucleotide sequence ID" value="NZ_SMGQ01000013.1"/>
</dbReference>
<keyword evidence="3" id="KW-0597">Phosphoprotein</keyword>
<dbReference type="GO" id="GO:0000155">
    <property type="term" value="F:phosphorelay sensor kinase activity"/>
    <property type="evidence" value="ECO:0007669"/>
    <property type="project" value="InterPro"/>
</dbReference>
<evidence type="ECO:0000256" key="5">
    <source>
        <dbReference type="ARBA" id="ARBA00022741"/>
    </source>
</evidence>
<protein>
    <recommendedName>
        <fullName evidence="2">histidine kinase</fullName>
        <ecNumber evidence="2">2.7.13.3</ecNumber>
    </recommendedName>
</protein>
<evidence type="ECO:0000256" key="4">
    <source>
        <dbReference type="ARBA" id="ARBA00022679"/>
    </source>
</evidence>
<proteinExistence type="predicted"/>
<evidence type="ECO:0000313" key="13">
    <source>
        <dbReference type="Proteomes" id="UP000294545"/>
    </source>
</evidence>
<evidence type="ECO:0000256" key="1">
    <source>
        <dbReference type="ARBA" id="ARBA00000085"/>
    </source>
</evidence>
<dbReference type="Gene3D" id="1.20.5.1930">
    <property type="match status" value="1"/>
</dbReference>
<dbReference type="GO" id="GO:0046983">
    <property type="term" value="F:protein dimerization activity"/>
    <property type="evidence" value="ECO:0007669"/>
    <property type="project" value="InterPro"/>
</dbReference>
<dbReference type="Pfam" id="PF07730">
    <property type="entry name" value="HisKA_3"/>
    <property type="match status" value="1"/>
</dbReference>
<evidence type="ECO:0000256" key="10">
    <source>
        <dbReference type="SAM" id="Phobius"/>
    </source>
</evidence>
<accession>A0A4R1MQF3</accession>
<comment type="caution">
    <text evidence="12">The sequence shown here is derived from an EMBL/GenBank/DDBJ whole genome shotgun (WGS) entry which is preliminary data.</text>
</comment>
<dbReference type="EMBL" id="SMGQ01000013">
    <property type="protein sequence ID" value="TCK92759.1"/>
    <property type="molecule type" value="Genomic_DNA"/>
</dbReference>
<dbReference type="Gene3D" id="3.30.565.10">
    <property type="entry name" value="Histidine kinase-like ATPase, C-terminal domain"/>
    <property type="match status" value="1"/>
</dbReference>
<gene>
    <name evidence="12" type="ORF">EDC19_1914</name>
</gene>
<feature type="transmembrane region" description="Helical" evidence="10">
    <location>
        <begin position="114"/>
        <end position="133"/>
    </location>
</feature>
<dbReference type="InterPro" id="IPR050482">
    <property type="entry name" value="Sensor_HK_TwoCompSys"/>
</dbReference>
<dbReference type="CDD" id="cd16917">
    <property type="entry name" value="HATPase_UhpB-NarQ-NarX-like"/>
    <property type="match status" value="1"/>
</dbReference>
<feature type="transmembrane region" description="Helical" evidence="10">
    <location>
        <begin position="37"/>
        <end position="55"/>
    </location>
</feature>
<feature type="coiled-coil region" evidence="9">
    <location>
        <begin position="201"/>
        <end position="233"/>
    </location>
</feature>
<evidence type="ECO:0000313" key="12">
    <source>
        <dbReference type="EMBL" id="TCK92759.1"/>
    </source>
</evidence>
<dbReference type="EC" id="2.7.13.3" evidence="2"/>
<evidence type="ECO:0000256" key="3">
    <source>
        <dbReference type="ARBA" id="ARBA00022553"/>
    </source>
</evidence>
<feature type="domain" description="Signal transduction histidine kinase subgroup 3 dimerisation and phosphoacceptor" evidence="11">
    <location>
        <begin position="175"/>
        <end position="240"/>
    </location>
</feature>
<dbReference type="InterPro" id="IPR011712">
    <property type="entry name" value="Sig_transdc_His_kin_sub3_dim/P"/>
</dbReference>
<keyword evidence="10" id="KW-0812">Transmembrane</keyword>
<keyword evidence="10" id="KW-0472">Membrane</keyword>
<reference evidence="12 13" key="1">
    <citation type="submission" date="2019-03" db="EMBL/GenBank/DDBJ databases">
        <title>Genomic Encyclopedia of Type Strains, Phase IV (KMG-IV): sequencing the most valuable type-strain genomes for metagenomic binning, comparative biology and taxonomic classification.</title>
        <authorList>
            <person name="Goeker M."/>
        </authorList>
    </citation>
    <scope>NUCLEOTIDE SEQUENCE [LARGE SCALE GENOMIC DNA]</scope>
    <source>
        <strain evidence="12 13">DSM 24176</strain>
    </source>
</reference>
<evidence type="ECO:0000259" key="11">
    <source>
        <dbReference type="Pfam" id="PF07730"/>
    </source>
</evidence>
<sequence>MDERKNYLTPEKFGNIYRSVGIFLLGLLWVTTDSNSVGFFFILFLVIMSLLRWRFKQLKSTLVFDQMVCIYMAYYWSYAQYGLVFSFFDAIFMWFPIAVLPSVLFVLFYNANDILWVVLLQSFFCGIFLKKWNEERKNNIKKMDLDSLKKHGLESLKEDLLMANKQVARMAEISERSRISREIHDHAGHEIIGAYISLQVLEDMLEENDEETKEMFELAMKRLERGIEKIRESVHNLAPVTKMGIDTLQALCDDFSFAPIEFNVFGDTSKVPVHLWSILEPSLKEGLTNIMRHSEAKKISVTLDITPYIVRLCVENDGIIETIKEEGIGIKNLRYRVKSIGGNLSTDTTDGFRLICVMPIEHKGSEQE</sequence>
<evidence type="ECO:0000256" key="9">
    <source>
        <dbReference type="SAM" id="Coils"/>
    </source>
</evidence>
<keyword evidence="13" id="KW-1185">Reference proteome</keyword>
<dbReference type="PANTHER" id="PTHR24421:SF10">
    <property type="entry name" value="NITRATE_NITRITE SENSOR PROTEIN NARQ"/>
    <property type="match status" value="1"/>
</dbReference>
<keyword evidence="6 12" id="KW-0418">Kinase</keyword>
<organism evidence="12 13">
    <name type="scientific">Natranaerovirga hydrolytica</name>
    <dbReference type="NCBI Taxonomy" id="680378"/>
    <lineage>
        <taxon>Bacteria</taxon>
        <taxon>Bacillati</taxon>
        <taxon>Bacillota</taxon>
        <taxon>Clostridia</taxon>
        <taxon>Lachnospirales</taxon>
        <taxon>Natranaerovirgaceae</taxon>
        <taxon>Natranaerovirga</taxon>
    </lineage>
</organism>
<keyword evidence="7" id="KW-0067">ATP-binding</keyword>
<evidence type="ECO:0000256" key="8">
    <source>
        <dbReference type="ARBA" id="ARBA00023012"/>
    </source>
</evidence>
<evidence type="ECO:0000256" key="2">
    <source>
        <dbReference type="ARBA" id="ARBA00012438"/>
    </source>
</evidence>
<comment type="catalytic activity">
    <reaction evidence="1">
        <text>ATP + protein L-histidine = ADP + protein N-phospho-L-histidine.</text>
        <dbReference type="EC" id="2.7.13.3"/>
    </reaction>
</comment>
<keyword evidence="5" id="KW-0547">Nucleotide-binding</keyword>
<keyword evidence="10" id="KW-1133">Transmembrane helix</keyword>
<keyword evidence="8" id="KW-0902">Two-component regulatory system</keyword>
<feature type="transmembrane region" description="Helical" evidence="10">
    <location>
        <begin position="75"/>
        <end position="108"/>
    </location>
</feature>
<dbReference type="OrthoDB" id="199946at2"/>